<sequence>MEIPMSRVSLSLAVLVAIVCCANAMNYLAFPRMGRSSYLAFPRMGRSPDEHSVSKRDVADDERSVNEPTGPRRTRFPSNFFMPRKRTLQLASPDATDSAFFELDKKKKAIFPSNFIVPRKRGFPKGFFVPRKRARENINK</sequence>
<keyword evidence="2" id="KW-0732">Signal</keyword>
<feature type="chain" id="PRO_5019055951" evidence="2">
    <location>
        <begin position="25"/>
        <end position="140"/>
    </location>
</feature>
<organism evidence="3 4">
    <name type="scientific">Elysia chlorotica</name>
    <name type="common">Eastern emerald elysia</name>
    <name type="synonym">Sea slug</name>
    <dbReference type="NCBI Taxonomy" id="188477"/>
    <lineage>
        <taxon>Eukaryota</taxon>
        <taxon>Metazoa</taxon>
        <taxon>Spiralia</taxon>
        <taxon>Lophotrochozoa</taxon>
        <taxon>Mollusca</taxon>
        <taxon>Gastropoda</taxon>
        <taxon>Heterobranchia</taxon>
        <taxon>Euthyneura</taxon>
        <taxon>Panpulmonata</taxon>
        <taxon>Sacoglossa</taxon>
        <taxon>Placobranchoidea</taxon>
        <taxon>Plakobranchidae</taxon>
        <taxon>Elysia</taxon>
    </lineage>
</organism>
<dbReference type="OrthoDB" id="6040379at2759"/>
<protein>
    <submittedName>
        <fullName evidence="3">Uncharacterized protein</fullName>
    </submittedName>
</protein>
<accession>A0A433SR70</accession>
<evidence type="ECO:0000313" key="3">
    <source>
        <dbReference type="EMBL" id="RUS71748.1"/>
    </source>
</evidence>
<comment type="caution">
    <text evidence="3">The sequence shown here is derived from an EMBL/GenBank/DDBJ whole genome shotgun (WGS) entry which is preliminary data.</text>
</comment>
<dbReference type="EMBL" id="RQTK01001166">
    <property type="protein sequence ID" value="RUS71748.1"/>
    <property type="molecule type" value="Genomic_DNA"/>
</dbReference>
<dbReference type="Proteomes" id="UP000271974">
    <property type="component" value="Unassembled WGS sequence"/>
</dbReference>
<proteinExistence type="predicted"/>
<gene>
    <name evidence="3" type="ORF">EGW08_020491</name>
</gene>
<dbReference type="AlphaFoldDB" id="A0A433SR70"/>
<keyword evidence="4" id="KW-1185">Reference proteome</keyword>
<evidence type="ECO:0000256" key="2">
    <source>
        <dbReference type="SAM" id="SignalP"/>
    </source>
</evidence>
<name>A0A433SR70_ELYCH</name>
<reference evidence="3 4" key="1">
    <citation type="submission" date="2019-01" db="EMBL/GenBank/DDBJ databases">
        <title>A draft genome assembly of the solar-powered sea slug Elysia chlorotica.</title>
        <authorList>
            <person name="Cai H."/>
            <person name="Li Q."/>
            <person name="Fang X."/>
            <person name="Li J."/>
            <person name="Curtis N.E."/>
            <person name="Altenburger A."/>
            <person name="Shibata T."/>
            <person name="Feng M."/>
            <person name="Maeda T."/>
            <person name="Schwartz J.A."/>
            <person name="Shigenobu S."/>
            <person name="Lundholm N."/>
            <person name="Nishiyama T."/>
            <person name="Yang H."/>
            <person name="Hasebe M."/>
            <person name="Li S."/>
            <person name="Pierce S.K."/>
            <person name="Wang J."/>
        </authorList>
    </citation>
    <scope>NUCLEOTIDE SEQUENCE [LARGE SCALE GENOMIC DNA]</scope>
    <source>
        <strain evidence="3">EC2010</strain>
        <tissue evidence="3">Whole organism of an adult</tissue>
    </source>
</reference>
<feature type="signal peptide" evidence="2">
    <location>
        <begin position="1"/>
        <end position="24"/>
    </location>
</feature>
<evidence type="ECO:0000313" key="4">
    <source>
        <dbReference type="Proteomes" id="UP000271974"/>
    </source>
</evidence>
<evidence type="ECO:0000256" key="1">
    <source>
        <dbReference type="SAM" id="MobiDB-lite"/>
    </source>
</evidence>
<feature type="region of interest" description="Disordered" evidence="1">
    <location>
        <begin position="45"/>
        <end position="78"/>
    </location>
</feature>
<feature type="compositionally biased region" description="Basic and acidic residues" evidence="1">
    <location>
        <begin position="46"/>
        <end position="65"/>
    </location>
</feature>